<feature type="region of interest" description="Disordered" evidence="2">
    <location>
        <begin position="1"/>
        <end position="135"/>
    </location>
</feature>
<protein>
    <recommendedName>
        <fullName evidence="7">cAMP-regulated phosphoprotein 21</fullName>
    </recommendedName>
</protein>
<dbReference type="EMBL" id="OY882870">
    <property type="protein sequence ID" value="CAK6435732.1"/>
    <property type="molecule type" value="Genomic_DNA"/>
</dbReference>
<dbReference type="SMART" id="SM00393">
    <property type="entry name" value="R3H"/>
    <property type="match status" value="1"/>
</dbReference>
<feature type="domain" description="SUZ" evidence="4">
    <location>
        <begin position="226"/>
        <end position="307"/>
    </location>
</feature>
<name>A0ABN9ZHS2_PIPNA</name>
<evidence type="ECO:0000256" key="2">
    <source>
        <dbReference type="SAM" id="MobiDB-lite"/>
    </source>
</evidence>
<evidence type="ECO:0000313" key="6">
    <source>
        <dbReference type="Proteomes" id="UP001314169"/>
    </source>
</evidence>
<evidence type="ECO:0000256" key="1">
    <source>
        <dbReference type="ARBA" id="ARBA00022553"/>
    </source>
</evidence>
<feature type="compositionally biased region" description="Basic and acidic residues" evidence="2">
    <location>
        <begin position="315"/>
        <end position="324"/>
    </location>
</feature>
<feature type="region of interest" description="Disordered" evidence="2">
    <location>
        <begin position="448"/>
        <end position="518"/>
    </location>
</feature>
<feature type="compositionally biased region" description="Low complexity" evidence="2">
    <location>
        <begin position="355"/>
        <end position="387"/>
    </location>
</feature>
<feature type="compositionally biased region" description="Polar residues" evidence="2">
    <location>
        <begin position="581"/>
        <end position="598"/>
    </location>
</feature>
<feature type="compositionally biased region" description="Polar residues" evidence="2">
    <location>
        <begin position="82"/>
        <end position="97"/>
    </location>
</feature>
<reference evidence="5" key="1">
    <citation type="submission" date="2023-12" db="EMBL/GenBank/DDBJ databases">
        <authorList>
            <person name="Brown T."/>
        </authorList>
    </citation>
    <scope>NUCLEOTIDE SEQUENCE</scope>
</reference>
<dbReference type="Pfam" id="PF01424">
    <property type="entry name" value="R3H"/>
    <property type="match status" value="1"/>
</dbReference>
<proteinExistence type="predicted"/>
<evidence type="ECO:0008006" key="7">
    <source>
        <dbReference type="Google" id="ProtNLM"/>
    </source>
</evidence>
<feature type="compositionally biased region" description="Polar residues" evidence="2">
    <location>
        <begin position="605"/>
        <end position="614"/>
    </location>
</feature>
<organism evidence="5 6">
    <name type="scientific">Pipistrellus nathusii</name>
    <name type="common">Nathusius' pipistrelle</name>
    <dbReference type="NCBI Taxonomy" id="59473"/>
    <lineage>
        <taxon>Eukaryota</taxon>
        <taxon>Metazoa</taxon>
        <taxon>Chordata</taxon>
        <taxon>Craniata</taxon>
        <taxon>Vertebrata</taxon>
        <taxon>Euteleostomi</taxon>
        <taxon>Mammalia</taxon>
        <taxon>Eutheria</taxon>
        <taxon>Laurasiatheria</taxon>
        <taxon>Chiroptera</taxon>
        <taxon>Yangochiroptera</taxon>
        <taxon>Vespertilionidae</taxon>
        <taxon>Pipistrellus</taxon>
    </lineage>
</organism>
<evidence type="ECO:0000259" key="4">
    <source>
        <dbReference type="PROSITE" id="PS51673"/>
    </source>
</evidence>
<feature type="compositionally biased region" description="Polar residues" evidence="2">
    <location>
        <begin position="325"/>
        <end position="337"/>
    </location>
</feature>
<evidence type="ECO:0000259" key="3">
    <source>
        <dbReference type="PROSITE" id="PS51061"/>
    </source>
</evidence>
<dbReference type="Gene3D" id="3.30.1370.50">
    <property type="entry name" value="R3H-like domain"/>
    <property type="match status" value="1"/>
</dbReference>
<dbReference type="InterPro" id="IPR051937">
    <property type="entry name" value="R3H_domain_containing"/>
</dbReference>
<feature type="region of interest" description="Disordered" evidence="2">
    <location>
        <begin position="557"/>
        <end position="626"/>
    </location>
</feature>
<dbReference type="PROSITE" id="PS51061">
    <property type="entry name" value="R3H"/>
    <property type="match status" value="1"/>
</dbReference>
<dbReference type="PANTHER" id="PTHR15672:SF14">
    <property type="entry name" value="CAMP-REGULATED PHOSPHOPROTEIN 21"/>
    <property type="match status" value="1"/>
</dbReference>
<feature type="compositionally biased region" description="Basic and acidic residues" evidence="2">
    <location>
        <begin position="100"/>
        <end position="135"/>
    </location>
</feature>
<keyword evidence="6" id="KW-1185">Reference proteome</keyword>
<feature type="compositionally biased region" description="Low complexity" evidence="2">
    <location>
        <begin position="303"/>
        <end position="313"/>
    </location>
</feature>
<evidence type="ECO:0000313" key="5">
    <source>
        <dbReference type="EMBL" id="CAK6435732.1"/>
    </source>
</evidence>
<feature type="domain" description="R3H" evidence="3">
    <location>
        <begin position="162"/>
        <end position="225"/>
    </location>
</feature>
<dbReference type="InterPro" id="IPR001374">
    <property type="entry name" value="R3H_dom"/>
</dbReference>
<feature type="compositionally biased region" description="Pro residues" evidence="2">
    <location>
        <begin position="488"/>
        <end position="503"/>
    </location>
</feature>
<dbReference type="Proteomes" id="UP001314169">
    <property type="component" value="Chromosome 13"/>
</dbReference>
<dbReference type="InterPro" id="IPR036867">
    <property type="entry name" value="R3H_dom_sf"/>
</dbReference>
<dbReference type="PROSITE" id="PS51673">
    <property type="entry name" value="SUZ"/>
    <property type="match status" value="1"/>
</dbReference>
<gene>
    <name evidence="5" type="ORF">MPIPNATIZW_LOCUS4038</name>
</gene>
<dbReference type="CDD" id="cd02642">
    <property type="entry name" value="R3H_encore_like"/>
    <property type="match status" value="1"/>
</dbReference>
<feature type="compositionally biased region" description="Polar residues" evidence="2">
    <location>
        <begin position="506"/>
        <end position="518"/>
    </location>
</feature>
<feature type="compositionally biased region" description="Low complexity" evidence="2">
    <location>
        <begin position="13"/>
        <end position="23"/>
    </location>
</feature>
<feature type="region of interest" description="Disordered" evidence="2">
    <location>
        <begin position="296"/>
        <end position="400"/>
    </location>
</feature>
<dbReference type="InterPro" id="IPR024771">
    <property type="entry name" value="SUZ"/>
</dbReference>
<sequence>MSEPGDLSQPIVEEGGTETTTPENGIVKAESLDEEEKLELQRRLAAQNQERRKSKSGAGKGKLTRSLAVCEESSARPGGENLQDQESIHLQLSSFPSLQEEDKSRKDDPEKEKEKDKNKDKSSEKPKIRMLSKDCSQEYTDSTGIDLHEFLINTLKNNSRDRMILLKMEQEIIDFISDNNNHYKKFPQMSSYQRMLVHRVAAYFGLDHNVDQTGKSVIINKTSSTRIPEQRFCEHLKDEKGEESQKRFILKRDNSSIDKEDNQSVCSQESLFVENSRLLEDSNICNETYKKRQLFRGNRDGSGRTSGSRQSSSENELKWCDHQRAWSSTDSESSNRNLRPAMTKTASFGGITVLTRGDSTSSSRGTGKLSKAGSESSSSAGSSGSLSRTHPPLQSTPLVSGMAATSPGCVPYAESGLGGQVGPGSTSYILLPLEAATGIPPGSILLNPHTGQPFVNPDGSPAIYNPPTSQQPLRGTVVGPAQQQPRQQPSPQPQVQPPQPPMTGPLVTQSVPGLQASSQSVQYPAVSFPPQHLLPVSPTQQFPMREDMATQFGQMTLSRQSSGETPEPPSGPVYPPSLMPQPNQQPSYVIASTGQQLPTGGFSGSGPSISQQVLQAPPSPQGFVQQPPPAQMPIYYYPSGQYPTSTTQQYRPMASAQYSAQRGQQMPQTAQPAGYQPVLSGQQGFQGLMGVQQAQSQSVMSNQPGTPVQSVMVSYPTMSSYQVPMTQGSQGLPQQSYQQPIMLPNQTGQGSLSATGMPVYCNVTPPTPQNNLRLIGPHCPSSTVPVMSASCRTNCASMSNAGWQVKF</sequence>
<dbReference type="SUPFAM" id="SSF82708">
    <property type="entry name" value="R3H domain"/>
    <property type="match status" value="1"/>
</dbReference>
<keyword evidence="1" id="KW-0597">Phosphoprotein</keyword>
<dbReference type="PANTHER" id="PTHR15672">
    <property type="entry name" value="CAMP-REGULATED PHOSPHOPROTEIN 21 RELATED R3H DOMAIN CONTAINING PROTEIN"/>
    <property type="match status" value="1"/>
</dbReference>
<accession>A0ABN9ZHS2</accession>
<feature type="compositionally biased region" description="Pro residues" evidence="2">
    <location>
        <begin position="566"/>
        <end position="579"/>
    </location>
</feature>